<dbReference type="PIRSF" id="PIRSF029928">
    <property type="entry name" value="Late_competence_ComGC"/>
    <property type="match status" value="1"/>
</dbReference>
<dbReference type="EMBL" id="VBSP01000008">
    <property type="protein sequence ID" value="TLQ48799.1"/>
    <property type="molecule type" value="Genomic_DNA"/>
</dbReference>
<evidence type="ECO:0000256" key="8">
    <source>
        <dbReference type="ARBA" id="ARBA00023287"/>
    </source>
</evidence>
<dbReference type="RefSeq" id="WP_138404087.1">
    <property type="nucleotide sequence ID" value="NZ_VBSP01000008.1"/>
</dbReference>
<dbReference type="Pfam" id="PF07963">
    <property type="entry name" value="N_methyl"/>
    <property type="match status" value="1"/>
</dbReference>
<keyword evidence="5 10" id="KW-0812">Transmembrane</keyword>
<accession>A0A5R9EHN2</accession>
<comment type="subcellular location">
    <subcellularLocation>
        <location evidence="1">Cell membrane</location>
        <topology evidence="1">Single-pass membrane protein</topology>
    </subcellularLocation>
    <subcellularLocation>
        <location evidence="2">Cell surface</location>
    </subcellularLocation>
</comment>
<feature type="transmembrane region" description="Helical" evidence="10">
    <location>
        <begin position="12"/>
        <end position="32"/>
    </location>
</feature>
<keyword evidence="8" id="KW-0178">Competence</keyword>
<evidence type="ECO:0000313" key="12">
    <source>
        <dbReference type="Proteomes" id="UP000306420"/>
    </source>
</evidence>
<dbReference type="Proteomes" id="UP000306420">
    <property type="component" value="Unassembled WGS sequence"/>
</dbReference>
<evidence type="ECO:0000256" key="9">
    <source>
        <dbReference type="ARBA" id="ARBA00043982"/>
    </source>
</evidence>
<dbReference type="GO" id="GO:0005886">
    <property type="term" value="C:plasma membrane"/>
    <property type="evidence" value="ECO:0007669"/>
    <property type="project" value="UniProtKB-SubCell"/>
</dbReference>
<evidence type="ECO:0000313" key="11">
    <source>
        <dbReference type="EMBL" id="TLQ48799.1"/>
    </source>
</evidence>
<comment type="caution">
    <text evidence="11">The sequence shown here is derived from an EMBL/GenBank/DDBJ whole genome shotgun (WGS) entry which is preliminary data.</text>
</comment>
<sequence length="99" mass="11270">MKKFRKLNKKAFTLIEMLIVLVVVSLLMAIIIPNVAGQRERINEQARTNIEEVIETQSSTYQMVNGSEAPDLQTLFDEGYITERQLQEAQNLLTNDTGN</sequence>
<keyword evidence="4" id="KW-0488">Methylation</keyword>
<dbReference type="OrthoDB" id="2139757at2"/>
<dbReference type="InterPro" id="IPR016940">
    <property type="entry name" value="ComGC"/>
</dbReference>
<organism evidence="11 12">
    <name type="scientific">Ruoffia tabacinasalis</name>
    <dbReference type="NCBI Taxonomy" id="87458"/>
    <lineage>
        <taxon>Bacteria</taxon>
        <taxon>Bacillati</taxon>
        <taxon>Bacillota</taxon>
        <taxon>Bacilli</taxon>
        <taxon>Lactobacillales</taxon>
        <taxon>Aerococcaceae</taxon>
        <taxon>Ruoffia</taxon>
    </lineage>
</organism>
<keyword evidence="6 10" id="KW-1133">Transmembrane helix</keyword>
<evidence type="ECO:0000256" key="7">
    <source>
        <dbReference type="ARBA" id="ARBA00023136"/>
    </source>
</evidence>
<evidence type="ECO:0000256" key="2">
    <source>
        <dbReference type="ARBA" id="ARBA00004241"/>
    </source>
</evidence>
<evidence type="ECO:0000256" key="5">
    <source>
        <dbReference type="ARBA" id="ARBA00022692"/>
    </source>
</evidence>
<dbReference type="GO" id="GO:0030420">
    <property type="term" value="P:establishment of competence for transformation"/>
    <property type="evidence" value="ECO:0007669"/>
    <property type="project" value="UniProtKB-KW"/>
</dbReference>
<dbReference type="InterPro" id="IPR012902">
    <property type="entry name" value="N_methyl_site"/>
</dbReference>
<dbReference type="InterPro" id="IPR045584">
    <property type="entry name" value="Pilin-like"/>
</dbReference>
<dbReference type="SUPFAM" id="SSF54523">
    <property type="entry name" value="Pili subunits"/>
    <property type="match status" value="1"/>
</dbReference>
<evidence type="ECO:0000256" key="10">
    <source>
        <dbReference type="SAM" id="Phobius"/>
    </source>
</evidence>
<evidence type="ECO:0000256" key="1">
    <source>
        <dbReference type="ARBA" id="ARBA00004162"/>
    </source>
</evidence>
<reference evidence="11 12" key="1">
    <citation type="submission" date="2019-05" db="EMBL/GenBank/DDBJ databases">
        <title>The metagenome of a microbial culture collection derived from dairy environment covers the genomic content of the human microbiome.</title>
        <authorList>
            <person name="Roder T."/>
            <person name="Wuthrich D."/>
            <person name="Sattari Z."/>
            <person name="Von Ah U."/>
            <person name="Bar C."/>
            <person name="Ronchi F."/>
            <person name="Macpherson A.J."/>
            <person name="Ganal-Vonarburg S.C."/>
            <person name="Bruggmann R."/>
            <person name="Vergeres G."/>
        </authorList>
    </citation>
    <scope>NUCLEOTIDE SEQUENCE [LARGE SCALE GENOMIC DNA]</scope>
    <source>
        <strain evidence="11 12">FAM 24227</strain>
    </source>
</reference>
<dbReference type="Gene3D" id="3.30.700.10">
    <property type="entry name" value="Glycoprotein, Type 4 Pilin"/>
    <property type="match status" value="1"/>
</dbReference>
<gene>
    <name evidence="11" type="ORF">FEZ33_03875</name>
</gene>
<proteinExistence type="inferred from homology"/>
<protein>
    <submittedName>
        <fullName evidence="11">Prepilin-type N-terminal cleavage/methylation domain-containing protein</fullName>
    </submittedName>
</protein>
<comment type="similarity">
    <text evidence="9">Belongs to the ComGC family.</text>
</comment>
<dbReference type="GO" id="GO:0009986">
    <property type="term" value="C:cell surface"/>
    <property type="evidence" value="ECO:0007669"/>
    <property type="project" value="UniProtKB-SubCell"/>
</dbReference>
<name>A0A5R9EHN2_9LACT</name>
<evidence type="ECO:0000256" key="3">
    <source>
        <dbReference type="ARBA" id="ARBA00022475"/>
    </source>
</evidence>
<evidence type="ECO:0000256" key="4">
    <source>
        <dbReference type="ARBA" id="ARBA00022481"/>
    </source>
</evidence>
<dbReference type="AlphaFoldDB" id="A0A5R9EHN2"/>
<evidence type="ECO:0000256" key="6">
    <source>
        <dbReference type="ARBA" id="ARBA00022989"/>
    </source>
</evidence>
<keyword evidence="7 10" id="KW-0472">Membrane</keyword>
<dbReference type="NCBIfam" id="NF040999">
    <property type="entry name" value="pilin_ComGC"/>
    <property type="match status" value="1"/>
</dbReference>
<dbReference type="NCBIfam" id="TIGR02532">
    <property type="entry name" value="IV_pilin_GFxxxE"/>
    <property type="match status" value="1"/>
</dbReference>
<keyword evidence="3" id="KW-1003">Cell membrane</keyword>